<feature type="domain" description="HTH luxR-type" evidence="6">
    <location>
        <begin position="416"/>
        <end position="481"/>
    </location>
</feature>
<dbReference type="Pfam" id="PF00196">
    <property type="entry name" value="GerE"/>
    <property type="match status" value="1"/>
</dbReference>
<feature type="transmembrane region" description="Helical" evidence="5">
    <location>
        <begin position="265"/>
        <end position="283"/>
    </location>
</feature>
<dbReference type="AlphaFoldDB" id="A0A380BHF9"/>
<dbReference type="Gene3D" id="1.10.10.10">
    <property type="entry name" value="Winged helix-like DNA-binding domain superfamily/Winged helix DNA-binding domain"/>
    <property type="match status" value="1"/>
</dbReference>
<dbReference type="GO" id="GO:0006355">
    <property type="term" value="P:regulation of DNA-templated transcription"/>
    <property type="evidence" value="ECO:0007669"/>
    <property type="project" value="InterPro"/>
</dbReference>
<accession>A0A380BHF9</accession>
<dbReference type="PANTHER" id="PTHR44688">
    <property type="entry name" value="DNA-BINDING TRANSCRIPTIONAL ACTIVATOR DEVR_DOSR"/>
    <property type="match status" value="1"/>
</dbReference>
<dbReference type="Proteomes" id="UP000254893">
    <property type="component" value="Unassembled WGS sequence"/>
</dbReference>
<dbReference type="InterPro" id="IPR000792">
    <property type="entry name" value="Tscrpt_reg_LuxR_C"/>
</dbReference>
<dbReference type="Pfam" id="PF07695">
    <property type="entry name" value="7TMR-DISM_7TM"/>
    <property type="match status" value="1"/>
</dbReference>
<feature type="transmembrane region" description="Helical" evidence="5">
    <location>
        <begin position="199"/>
        <end position="215"/>
    </location>
</feature>
<dbReference type="EMBL" id="UGYW01000002">
    <property type="protein sequence ID" value="SUJ01630.1"/>
    <property type="molecule type" value="Genomic_DNA"/>
</dbReference>
<dbReference type="PRINTS" id="PR00038">
    <property type="entry name" value="HTHLUXR"/>
</dbReference>
<dbReference type="InterPro" id="IPR016032">
    <property type="entry name" value="Sig_transdc_resp-reg_C-effctor"/>
</dbReference>
<keyword evidence="5" id="KW-0472">Membrane</keyword>
<proteinExistence type="predicted"/>
<dbReference type="CDD" id="cd06170">
    <property type="entry name" value="LuxR_C_like"/>
    <property type="match status" value="1"/>
</dbReference>
<evidence type="ECO:0000259" key="6">
    <source>
        <dbReference type="PROSITE" id="PS50043"/>
    </source>
</evidence>
<evidence type="ECO:0000256" key="1">
    <source>
        <dbReference type="ARBA" id="ARBA00023015"/>
    </source>
</evidence>
<gene>
    <name evidence="7" type="primary">vraR_1</name>
    <name evidence="7" type="ORF">NCTC11388_00847</name>
</gene>
<feature type="transmembrane region" description="Helical" evidence="5">
    <location>
        <begin position="235"/>
        <end position="253"/>
    </location>
</feature>
<dbReference type="SMART" id="SM00421">
    <property type="entry name" value="HTH_LUXR"/>
    <property type="match status" value="1"/>
</dbReference>
<dbReference type="InterPro" id="IPR011623">
    <property type="entry name" value="7TMR_DISM_rcpt_extracell_dom1"/>
</dbReference>
<sequence>MKDMYSFSCRFPYCIIIISIVLTLLMGHTQVNASVLETETPPSVIQEIQSLKFGSVLNQDKTQYADGKDGQSWWIKGILTKEQLHKELILQIPSPHFRDASLYVYSQGKLVLVTDSDHAAKAESFARYNQFHFTTDQNVYYIKSNSTMYKGIHVVVKEKNAFFRHEASQLFGIGMYYGLAVMSVIFNFVFYLIFKDRRFITYCLFQLIVFAEFFYEDGMFYFLSEGKLILEHFVVYSVPFSSSLACLFAYYFLDLRNNFRNYWKVVTPLMTLSFIGLILFIIFEWKGFISVVNISSFAATLFAIALAIKQFRKDVYARFLVLTFGVILLVGIGFVLNTNFNQSWLSVFNMDTLRLVSAFEIISISFAIVFKARALQEENERCRNEINSYLNQLNELKDNLPVAKETVVLKENTIVFLKENYQLTEREMDVLMGLWEGLSNQELGEKLFISLNTVKYHVSNLYIKLDIKSRTQALKFKEKIGGLA</sequence>
<keyword evidence="5" id="KW-1133">Transmembrane helix</keyword>
<feature type="transmembrane region" description="Helical" evidence="5">
    <location>
        <begin position="315"/>
        <end position="336"/>
    </location>
</feature>
<evidence type="ECO:0000313" key="7">
    <source>
        <dbReference type="EMBL" id="SUJ01630.1"/>
    </source>
</evidence>
<dbReference type="PANTHER" id="PTHR44688:SF16">
    <property type="entry name" value="DNA-BINDING TRANSCRIPTIONAL ACTIVATOR DEVR_DOSR"/>
    <property type="match status" value="1"/>
</dbReference>
<reference evidence="7 8" key="1">
    <citation type="submission" date="2018-06" db="EMBL/GenBank/DDBJ databases">
        <authorList>
            <consortium name="Pathogen Informatics"/>
            <person name="Doyle S."/>
        </authorList>
    </citation>
    <scope>NUCLEOTIDE SEQUENCE [LARGE SCALE GENOMIC DNA]</scope>
    <source>
        <strain evidence="7 8">NCTC11388</strain>
    </source>
</reference>
<feature type="coiled-coil region" evidence="4">
    <location>
        <begin position="372"/>
        <end position="406"/>
    </location>
</feature>
<feature type="transmembrane region" description="Helical" evidence="5">
    <location>
        <begin position="174"/>
        <end position="194"/>
    </location>
</feature>
<evidence type="ECO:0000256" key="3">
    <source>
        <dbReference type="ARBA" id="ARBA00023163"/>
    </source>
</evidence>
<evidence type="ECO:0000256" key="5">
    <source>
        <dbReference type="SAM" id="Phobius"/>
    </source>
</evidence>
<dbReference type="GO" id="GO:0003677">
    <property type="term" value="F:DNA binding"/>
    <property type="evidence" value="ECO:0007669"/>
    <property type="project" value="UniProtKB-KW"/>
</dbReference>
<keyword evidence="3" id="KW-0804">Transcription</keyword>
<protein>
    <submittedName>
        <fullName evidence="7">Response regulator protein vraR</fullName>
    </submittedName>
</protein>
<feature type="transmembrane region" description="Helical" evidence="5">
    <location>
        <begin position="356"/>
        <end position="374"/>
    </location>
</feature>
<evidence type="ECO:0000256" key="2">
    <source>
        <dbReference type="ARBA" id="ARBA00023125"/>
    </source>
</evidence>
<keyword evidence="2" id="KW-0238">DNA-binding</keyword>
<feature type="transmembrane region" description="Helical" evidence="5">
    <location>
        <begin position="289"/>
        <end position="308"/>
    </location>
</feature>
<keyword evidence="4" id="KW-0175">Coiled coil</keyword>
<evidence type="ECO:0000256" key="4">
    <source>
        <dbReference type="SAM" id="Coils"/>
    </source>
</evidence>
<keyword evidence="5" id="KW-0812">Transmembrane</keyword>
<dbReference type="PROSITE" id="PS50043">
    <property type="entry name" value="HTH_LUXR_2"/>
    <property type="match status" value="1"/>
</dbReference>
<organism evidence="7 8">
    <name type="scientific">Sphingobacterium spiritivorum</name>
    <name type="common">Flavobacterium spiritivorum</name>
    <dbReference type="NCBI Taxonomy" id="258"/>
    <lineage>
        <taxon>Bacteria</taxon>
        <taxon>Pseudomonadati</taxon>
        <taxon>Bacteroidota</taxon>
        <taxon>Sphingobacteriia</taxon>
        <taxon>Sphingobacteriales</taxon>
        <taxon>Sphingobacteriaceae</taxon>
        <taxon>Sphingobacterium</taxon>
    </lineage>
</organism>
<dbReference type="InterPro" id="IPR036388">
    <property type="entry name" value="WH-like_DNA-bd_sf"/>
</dbReference>
<name>A0A380BHF9_SPHSI</name>
<dbReference type="SUPFAM" id="SSF46894">
    <property type="entry name" value="C-terminal effector domain of the bipartite response regulators"/>
    <property type="match status" value="1"/>
</dbReference>
<evidence type="ECO:0000313" key="8">
    <source>
        <dbReference type="Proteomes" id="UP000254893"/>
    </source>
</evidence>
<keyword evidence="1" id="KW-0805">Transcription regulation</keyword>